<dbReference type="AlphaFoldDB" id="D9MP57"/>
<gene>
    <name evidence="1" type="ORF">LW4_0110</name>
</gene>
<dbReference type="EMBL" id="HM454282">
    <property type="protein sequence ID" value="ADI87746.1"/>
    <property type="molecule type" value="Genomic_DNA"/>
</dbReference>
<reference evidence="1" key="1">
    <citation type="journal article" date="2011" name="Appl. Environ. Microbiol.">
        <title>Metagenomic analysis reveals unexpected subgenomic diversity of magnetotactic bacteria within the phylum Nitrospirae.</title>
        <authorList>
            <person name="Lin W."/>
            <person name="Jogler C."/>
            <person name="Schuler D."/>
            <person name="Pan Y."/>
        </authorList>
    </citation>
    <scope>NUCLEOTIDE SEQUENCE</scope>
</reference>
<evidence type="ECO:0000313" key="1">
    <source>
        <dbReference type="EMBL" id="ADI87746.1"/>
    </source>
</evidence>
<proteinExistence type="predicted"/>
<protein>
    <submittedName>
        <fullName evidence="1">Uncharacterized protein</fullName>
    </submittedName>
</protein>
<sequence>METRGTALCNCPRVSHLIKVIGTVVITSLNSQSVYLHLRLKASCLPTQGLLMQFNLCEYIVPQMIISHVS</sequence>
<accession>D9MP57</accession>
<name>D9MP57_9BACT</name>
<organism evidence="1">
    <name type="scientific">uncultured Nitrospirae bacterium MY3-11A</name>
    <dbReference type="NCBI Taxonomy" id="798579"/>
    <lineage>
        <taxon>Bacteria</taxon>
        <taxon>Pseudomonadati</taxon>
        <taxon>Nitrospirota</taxon>
        <taxon>environmental samples</taxon>
    </lineage>
</organism>